<dbReference type="InterPro" id="IPR042529">
    <property type="entry name" value="IF_2B-like_C"/>
</dbReference>
<evidence type="ECO:0000256" key="7">
    <source>
        <dbReference type="ARBA" id="ARBA00044228"/>
    </source>
</evidence>
<evidence type="ECO:0000313" key="10">
    <source>
        <dbReference type="EMBL" id="CAG9284245.1"/>
    </source>
</evidence>
<evidence type="ECO:0000256" key="9">
    <source>
        <dbReference type="RuleBase" id="RU003814"/>
    </source>
</evidence>
<gene>
    <name evidence="10" type="ORF">PTTT1_LOCUS25330</name>
</gene>
<reference evidence="10" key="1">
    <citation type="submission" date="2022-02" db="EMBL/GenBank/DDBJ databases">
        <authorList>
            <person name="Giguere J D."/>
        </authorList>
    </citation>
    <scope>NUCLEOTIDE SEQUENCE</scope>
    <source>
        <strain evidence="10">CCAP 1055/1</strain>
    </source>
</reference>
<evidence type="ECO:0000256" key="8">
    <source>
        <dbReference type="ARBA" id="ARBA00046432"/>
    </source>
</evidence>
<sequence>MELRLGRLTRQATEGNVLHAADRRVAVHKTVELLRHMIGSTRWKSAAQLLHLLRGLGRELHAAGGFREPAIGNVVRRTMAAVREEALREAQEEGGSESSPGRLSLQSMLWALPQQHVRTTSRSFHNVGDHQRQESFASEADLQTEYPPSYYSSRPNLKQAVMEAITEIFTDLEDLHKNINEQATNHIHAGEVILTCGRSKTVELFLKAAAAKKREFQVIVCEGAPHYDGHVMAKELADAGIDTVVIPDSAIFAIMVRVNKVLLSAHAVLANGGLVANSGCNMVALAAHHNSVPTVCITGMFKLCPMYPHEGQDTLNDLVSPASVIAYAEMSDQLLTDVEFVNPVHDYIKPEYVNLYITNVGSFQPSFIYRLLAEYYHTDDWESFE</sequence>
<dbReference type="PANTHER" id="PTHR45859">
    <property type="entry name" value="TRANSLATION INITIATION FACTOR EIF-2B SUBUNIT BETA"/>
    <property type="match status" value="1"/>
</dbReference>
<comment type="subcellular location">
    <subcellularLocation>
        <location evidence="1">Cytoplasm</location>
        <location evidence="1">Cytosol</location>
    </subcellularLocation>
</comment>
<dbReference type="InterPro" id="IPR000649">
    <property type="entry name" value="IF-2B-related"/>
</dbReference>
<dbReference type="AlphaFoldDB" id="A0A8J9SA42"/>
<keyword evidence="4" id="KW-0396">Initiation factor</keyword>
<dbReference type="EMBL" id="OU594943">
    <property type="protein sequence ID" value="CAG9284245.1"/>
    <property type="molecule type" value="Genomic_DNA"/>
</dbReference>
<name>A0A8J9SA42_PHATR</name>
<keyword evidence="3" id="KW-0963">Cytoplasm</keyword>
<proteinExistence type="inferred from homology"/>
<dbReference type="GO" id="GO:0005085">
    <property type="term" value="F:guanyl-nucleotide exchange factor activity"/>
    <property type="evidence" value="ECO:0007669"/>
    <property type="project" value="TreeGrafter"/>
</dbReference>
<dbReference type="InterPro" id="IPR037171">
    <property type="entry name" value="NagB/RpiA_transferase-like"/>
</dbReference>
<evidence type="ECO:0000256" key="6">
    <source>
        <dbReference type="ARBA" id="ARBA00044122"/>
    </source>
</evidence>
<evidence type="ECO:0000256" key="5">
    <source>
        <dbReference type="ARBA" id="ARBA00022917"/>
    </source>
</evidence>
<dbReference type="GO" id="GO:0005829">
    <property type="term" value="C:cytosol"/>
    <property type="evidence" value="ECO:0007669"/>
    <property type="project" value="UniProtKB-SubCell"/>
</dbReference>
<dbReference type="Proteomes" id="UP000836788">
    <property type="component" value="Chromosome 2"/>
</dbReference>
<dbReference type="GO" id="GO:0003743">
    <property type="term" value="F:translation initiation factor activity"/>
    <property type="evidence" value="ECO:0007669"/>
    <property type="project" value="UniProtKB-KW"/>
</dbReference>
<protein>
    <recommendedName>
        <fullName evidence="6">Translation initiation factor eIF2B subunit beta</fullName>
    </recommendedName>
    <alternativeName>
        <fullName evidence="7">eIF2B GDP-GTP exchange factor subunit beta</fullName>
    </alternativeName>
</protein>
<dbReference type="GO" id="GO:0005851">
    <property type="term" value="C:eukaryotic translation initiation factor 2B complex"/>
    <property type="evidence" value="ECO:0007669"/>
    <property type="project" value="TreeGrafter"/>
</dbReference>
<evidence type="ECO:0000256" key="1">
    <source>
        <dbReference type="ARBA" id="ARBA00004514"/>
    </source>
</evidence>
<dbReference type="PANTHER" id="PTHR45859:SF1">
    <property type="entry name" value="TRANSLATION INITIATION FACTOR EIF-2B SUBUNIT BETA"/>
    <property type="match status" value="1"/>
</dbReference>
<comment type="subunit">
    <text evidence="8">Component of the translation initiation factor 2B (eIF2B) complex which is a heterodecamer of two sets of five different subunits: alpha, beta, gamma, delta and epsilon. Subunits alpha, beta and delta comprise a regulatory subcomplex and subunits epsilon and gamma comprise a catalytic subcomplex. Within the complex, the hexameric regulatory complex resides at the center, with the two heterodimeric catalytic subcomplexes bound on opposite sides.</text>
</comment>
<dbReference type="InterPro" id="IPR051855">
    <property type="entry name" value="eIF2B_beta_subunit"/>
</dbReference>
<keyword evidence="5" id="KW-0648">Protein biosynthesis</keyword>
<evidence type="ECO:0000256" key="3">
    <source>
        <dbReference type="ARBA" id="ARBA00022490"/>
    </source>
</evidence>
<accession>A0A8J9SA42</accession>
<evidence type="ECO:0000256" key="4">
    <source>
        <dbReference type="ARBA" id="ARBA00022540"/>
    </source>
</evidence>
<dbReference type="SUPFAM" id="SSF100950">
    <property type="entry name" value="NagB/RpiA/CoA transferase-like"/>
    <property type="match status" value="1"/>
</dbReference>
<dbReference type="Pfam" id="PF01008">
    <property type="entry name" value="IF-2B"/>
    <property type="match status" value="1"/>
</dbReference>
<dbReference type="FunFam" id="3.40.50.10470:FF:000005">
    <property type="entry name" value="translation initiation factor eIF-2B subunit beta"/>
    <property type="match status" value="1"/>
</dbReference>
<evidence type="ECO:0000256" key="2">
    <source>
        <dbReference type="ARBA" id="ARBA00007251"/>
    </source>
</evidence>
<dbReference type="Gene3D" id="3.40.50.10470">
    <property type="entry name" value="Translation initiation factor eif-2b, domain 2"/>
    <property type="match status" value="1"/>
</dbReference>
<comment type="similarity">
    <text evidence="2 9">Belongs to the eIF-2B alpha/beta/delta subunits family.</text>
</comment>
<organism evidence="10">
    <name type="scientific">Phaeodactylum tricornutum</name>
    <name type="common">Diatom</name>
    <dbReference type="NCBI Taxonomy" id="2850"/>
    <lineage>
        <taxon>Eukaryota</taxon>
        <taxon>Sar</taxon>
        <taxon>Stramenopiles</taxon>
        <taxon>Ochrophyta</taxon>
        <taxon>Bacillariophyta</taxon>
        <taxon>Bacillariophyceae</taxon>
        <taxon>Bacillariophycidae</taxon>
        <taxon>Naviculales</taxon>
        <taxon>Phaeodactylaceae</taxon>
        <taxon>Phaeodactylum</taxon>
    </lineage>
</organism>